<feature type="region of interest" description="Disordered" evidence="1">
    <location>
        <begin position="1"/>
        <end position="52"/>
    </location>
</feature>
<accession>A0ABV6WXZ0</accession>
<evidence type="ECO:0000313" key="3">
    <source>
        <dbReference type="Proteomes" id="UP001592530"/>
    </source>
</evidence>
<sequence length="52" mass="5593">MSNRPKNGRAGRGRPSGNQQPTRIRPVKSEAPGTPTALPEYPEPENQPQANG</sequence>
<name>A0ABV6WXZ0_9ACTN</name>
<organism evidence="2 3">
    <name type="scientific">Streptacidiphilus alkalitolerans</name>
    <dbReference type="NCBI Taxonomy" id="3342712"/>
    <lineage>
        <taxon>Bacteria</taxon>
        <taxon>Bacillati</taxon>
        <taxon>Actinomycetota</taxon>
        <taxon>Actinomycetes</taxon>
        <taxon>Kitasatosporales</taxon>
        <taxon>Streptomycetaceae</taxon>
        <taxon>Streptacidiphilus</taxon>
    </lineage>
</organism>
<comment type="caution">
    <text evidence="2">The sequence shown here is derived from an EMBL/GenBank/DDBJ whole genome shotgun (WGS) entry which is preliminary data.</text>
</comment>
<evidence type="ECO:0008006" key="4">
    <source>
        <dbReference type="Google" id="ProtNLM"/>
    </source>
</evidence>
<evidence type="ECO:0000313" key="2">
    <source>
        <dbReference type="EMBL" id="MFC1430603.1"/>
    </source>
</evidence>
<dbReference type="Proteomes" id="UP001592530">
    <property type="component" value="Unassembled WGS sequence"/>
</dbReference>
<gene>
    <name evidence="2" type="ORF">ACEZDB_07975</name>
</gene>
<proteinExistence type="predicted"/>
<dbReference type="EMBL" id="JBHEZY010000002">
    <property type="protein sequence ID" value="MFC1430603.1"/>
    <property type="molecule type" value="Genomic_DNA"/>
</dbReference>
<protein>
    <recommendedName>
        <fullName evidence="4">23S rRNA pseudouridylate synthase B</fullName>
    </recommendedName>
</protein>
<evidence type="ECO:0000256" key="1">
    <source>
        <dbReference type="SAM" id="MobiDB-lite"/>
    </source>
</evidence>
<reference evidence="2 3" key="1">
    <citation type="submission" date="2024-09" db="EMBL/GenBank/DDBJ databases">
        <authorList>
            <person name="Lee S.D."/>
        </authorList>
    </citation>
    <scope>NUCLEOTIDE SEQUENCE [LARGE SCALE GENOMIC DNA]</scope>
    <source>
        <strain evidence="2 3">N1-3</strain>
    </source>
</reference>
<feature type="compositionally biased region" description="Basic residues" evidence="1">
    <location>
        <begin position="1"/>
        <end position="12"/>
    </location>
</feature>
<dbReference type="RefSeq" id="WP_380550326.1">
    <property type="nucleotide sequence ID" value="NZ_JBHEZY010000002.1"/>
</dbReference>